<feature type="transmembrane region" description="Helical" evidence="1">
    <location>
        <begin position="86"/>
        <end position="110"/>
    </location>
</feature>
<accession>A0ABP9PJR8</accession>
<gene>
    <name evidence="2" type="ORF">GCM10023321_09000</name>
</gene>
<dbReference type="InterPro" id="IPR021414">
    <property type="entry name" value="DUF3054"/>
</dbReference>
<organism evidence="2 3">
    <name type="scientific">Pseudonocardia eucalypti</name>
    <dbReference type="NCBI Taxonomy" id="648755"/>
    <lineage>
        <taxon>Bacteria</taxon>
        <taxon>Bacillati</taxon>
        <taxon>Actinomycetota</taxon>
        <taxon>Actinomycetes</taxon>
        <taxon>Pseudonocardiales</taxon>
        <taxon>Pseudonocardiaceae</taxon>
        <taxon>Pseudonocardia</taxon>
    </lineage>
</organism>
<dbReference type="Proteomes" id="UP001428817">
    <property type="component" value="Unassembled WGS sequence"/>
</dbReference>
<name>A0ABP9PJR8_9PSEU</name>
<keyword evidence="1" id="KW-1133">Transmembrane helix</keyword>
<evidence type="ECO:0000256" key="1">
    <source>
        <dbReference type="SAM" id="Phobius"/>
    </source>
</evidence>
<keyword evidence="3" id="KW-1185">Reference proteome</keyword>
<dbReference type="PANTHER" id="PTHR35283:SF3">
    <property type="entry name" value="T12C22.21 PROTEIN"/>
    <property type="match status" value="1"/>
</dbReference>
<keyword evidence="1" id="KW-0812">Transmembrane</keyword>
<protein>
    <submittedName>
        <fullName evidence="2">DUF3054 family protein</fullName>
    </submittedName>
</protein>
<evidence type="ECO:0000313" key="3">
    <source>
        <dbReference type="Proteomes" id="UP001428817"/>
    </source>
</evidence>
<comment type="caution">
    <text evidence="2">The sequence shown here is derived from an EMBL/GenBank/DDBJ whole genome shotgun (WGS) entry which is preliminary data.</text>
</comment>
<feature type="transmembrane region" description="Helical" evidence="1">
    <location>
        <begin position="26"/>
        <end position="48"/>
    </location>
</feature>
<reference evidence="3" key="1">
    <citation type="journal article" date="2019" name="Int. J. Syst. Evol. Microbiol.">
        <title>The Global Catalogue of Microorganisms (GCM) 10K type strain sequencing project: providing services to taxonomists for standard genome sequencing and annotation.</title>
        <authorList>
            <consortium name="The Broad Institute Genomics Platform"/>
            <consortium name="The Broad Institute Genome Sequencing Center for Infectious Disease"/>
            <person name="Wu L."/>
            <person name="Ma J."/>
        </authorList>
    </citation>
    <scope>NUCLEOTIDE SEQUENCE [LARGE SCALE GENOMIC DNA]</scope>
    <source>
        <strain evidence="3">JCM 18303</strain>
    </source>
</reference>
<feature type="transmembrane region" description="Helical" evidence="1">
    <location>
        <begin position="60"/>
        <end position="80"/>
    </location>
</feature>
<sequence>MAAAAGADLLAVLVFAAVGRGSHAEALDPAGLLGTAAPFLVGLAAGWLASRAWRAPARPLVGAAVWVATVLVGLGLRAAFTHRLPPVFALITAVSLAVLLIGWRAVFLAVRRSRGANA</sequence>
<dbReference type="Pfam" id="PF11255">
    <property type="entry name" value="DUF3054"/>
    <property type="match status" value="1"/>
</dbReference>
<keyword evidence="1" id="KW-0472">Membrane</keyword>
<dbReference type="EMBL" id="BAABJP010000003">
    <property type="protein sequence ID" value="GAA5147752.1"/>
    <property type="molecule type" value="Genomic_DNA"/>
</dbReference>
<evidence type="ECO:0000313" key="2">
    <source>
        <dbReference type="EMBL" id="GAA5147752.1"/>
    </source>
</evidence>
<proteinExistence type="predicted"/>
<dbReference type="PANTHER" id="PTHR35283">
    <property type="entry name" value="T12C22.21 PROTEIN"/>
    <property type="match status" value="1"/>
</dbReference>